<organism evidence="8 9">
    <name type="scientific">Gomphillus americanus</name>
    <dbReference type="NCBI Taxonomy" id="1940652"/>
    <lineage>
        <taxon>Eukaryota</taxon>
        <taxon>Fungi</taxon>
        <taxon>Dikarya</taxon>
        <taxon>Ascomycota</taxon>
        <taxon>Pezizomycotina</taxon>
        <taxon>Lecanoromycetes</taxon>
        <taxon>OSLEUM clade</taxon>
        <taxon>Ostropomycetidae</taxon>
        <taxon>Ostropales</taxon>
        <taxon>Graphidaceae</taxon>
        <taxon>Gomphilloideae</taxon>
        <taxon>Gomphillus</taxon>
    </lineage>
</organism>
<dbReference type="InterPro" id="IPR045054">
    <property type="entry name" value="P4HA-like"/>
</dbReference>
<feature type="region of interest" description="Disordered" evidence="6">
    <location>
        <begin position="226"/>
        <end position="272"/>
    </location>
</feature>
<dbReference type="AlphaFoldDB" id="A0A8H3ICK6"/>
<dbReference type="PANTHER" id="PTHR10869:SF246">
    <property type="entry name" value="TRANSMEMBRANE PROLYL 4-HYDROXYLASE"/>
    <property type="match status" value="1"/>
</dbReference>
<dbReference type="GO" id="GO:0005506">
    <property type="term" value="F:iron ion binding"/>
    <property type="evidence" value="ECO:0007669"/>
    <property type="project" value="InterPro"/>
</dbReference>
<keyword evidence="4" id="KW-0560">Oxidoreductase</keyword>
<accession>A0A8H3ICK6</accession>
<evidence type="ECO:0000256" key="6">
    <source>
        <dbReference type="SAM" id="MobiDB-lite"/>
    </source>
</evidence>
<dbReference type="OrthoDB" id="420380at2759"/>
<comment type="cofactor">
    <cofactor evidence="1">
        <name>L-ascorbate</name>
        <dbReference type="ChEBI" id="CHEBI:38290"/>
    </cofactor>
</comment>
<dbReference type="InterPro" id="IPR006620">
    <property type="entry name" value="Pro_4_hyd_alph"/>
</dbReference>
<evidence type="ECO:0000313" key="8">
    <source>
        <dbReference type="EMBL" id="CAF9923107.1"/>
    </source>
</evidence>
<reference evidence="8" key="1">
    <citation type="submission" date="2021-03" db="EMBL/GenBank/DDBJ databases">
        <authorList>
            <person name="Tagirdzhanova G."/>
        </authorList>
    </citation>
    <scope>NUCLEOTIDE SEQUENCE</scope>
</reference>
<protein>
    <recommendedName>
        <fullName evidence="7">Prolyl 4-hydroxylase alpha subunit domain-containing protein</fullName>
    </recommendedName>
</protein>
<keyword evidence="2" id="KW-0479">Metal-binding</keyword>
<evidence type="ECO:0000256" key="5">
    <source>
        <dbReference type="ARBA" id="ARBA00023004"/>
    </source>
</evidence>
<evidence type="ECO:0000313" key="9">
    <source>
        <dbReference type="Proteomes" id="UP000664169"/>
    </source>
</evidence>
<proteinExistence type="predicted"/>
<feature type="domain" description="Prolyl 4-hydroxylase alpha subunit" evidence="7">
    <location>
        <begin position="3"/>
        <end position="221"/>
    </location>
</feature>
<dbReference type="SMART" id="SM00702">
    <property type="entry name" value="P4Hc"/>
    <property type="match status" value="1"/>
</dbReference>
<keyword evidence="3" id="KW-0223">Dioxygenase</keyword>
<keyword evidence="9" id="KW-1185">Reference proteome</keyword>
<name>A0A8H3ICK6_9LECA</name>
<dbReference type="Gene3D" id="2.60.120.620">
    <property type="entry name" value="q2cbj1_9rhob like domain"/>
    <property type="match status" value="1"/>
</dbReference>
<evidence type="ECO:0000256" key="1">
    <source>
        <dbReference type="ARBA" id="ARBA00001961"/>
    </source>
</evidence>
<dbReference type="GO" id="GO:0004656">
    <property type="term" value="F:procollagen-proline 4-dioxygenase activity"/>
    <property type="evidence" value="ECO:0007669"/>
    <property type="project" value="TreeGrafter"/>
</dbReference>
<gene>
    <name evidence="8" type="ORF">GOMPHAMPRED_002738</name>
</gene>
<dbReference type="GO" id="GO:0031418">
    <property type="term" value="F:L-ascorbic acid binding"/>
    <property type="evidence" value="ECO:0007669"/>
    <property type="project" value="InterPro"/>
</dbReference>
<evidence type="ECO:0000259" key="7">
    <source>
        <dbReference type="SMART" id="SM00702"/>
    </source>
</evidence>
<feature type="compositionally biased region" description="Basic and acidic residues" evidence="6">
    <location>
        <begin position="233"/>
        <end position="246"/>
    </location>
</feature>
<dbReference type="EMBL" id="CAJPDQ010000019">
    <property type="protein sequence ID" value="CAF9923107.1"/>
    <property type="molecule type" value="Genomic_DNA"/>
</dbReference>
<dbReference type="GO" id="GO:0005783">
    <property type="term" value="C:endoplasmic reticulum"/>
    <property type="evidence" value="ECO:0007669"/>
    <property type="project" value="TreeGrafter"/>
</dbReference>
<dbReference type="PANTHER" id="PTHR10869">
    <property type="entry name" value="PROLYL 4-HYDROXYLASE ALPHA SUBUNIT"/>
    <property type="match status" value="1"/>
</dbReference>
<sequence length="272" mass="30508">MNPLIMYIENFIPKRERSYMVALADEYYERSRVTSEDNMSATSDHRTSQSAFIYFDPVANCIRKRAADFQGGVPMDHMEELQAVKYHVGKQFKNHYDWGPTDSNPRISTFFVYAACDQSMEESTNSTQGANAQANRNLRLTTCEGGATNFPDYEVEIPTSWCDVVDCRDEDQLGGVSFRAIPGNAVFWSNVYPNGSYHMGTMHAGVPIKSGTKVGLNIWTRRNPFDAETDAPWSKDQDAKLAKESEAEMPTDSEAASIQGSDREPTDESSNK</sequence>
<evidence type="ECO:0000256" key="2">
    <source>
        <dbReference type="ARBA" id="ARBA00022723"/>
    </source>
</evidence>
<evidence type="ECO:0000256" key="4">
    <source>
        <dbReference type="ARBA" id="ARBA00023002"/>
    </source>
</evidence>
<keyword evidence="5" id="KW-0408">Iron</keyword>
<evidence type="ECO:0000256" key="3">
    <source>
        <dbReference type="ARBA" id="ARBA00022964"/>
    </source>
</evidence>
<dbReference type="Proteomes" id="UP000664169">
    <property type="component" value="Unassembled WGS sequence"/>
</dbReference>
<comment type="caution">
    <text evidence="8">The sequence shown here is derived from an EMBL/GenBank/DDBJ whole genome shotgun (WGS) entry which is preliminary data.</text>
</comment>
<feature type="compositionally biased region" description="Basic and acidic residues" evidence="6">
    <location>
        <begin position="261"/>
        <end position="272"/>
    </location>
</feature>